<dbReference type="InterPro" id="IPR004358">
    <property type="entry name" value="Sig_transdc_His_kin-like_C"/>
</dbReference>
<dbReference type="Gene3D" id="1.10.287.130">
    <property type="match status" value="1"/>
</dbReference>
<dbReference type="PRINTS" id="PR00344">
    <property type="entry name" value="BCTRLSENSOR"/>
</dbReference>
<comment type="catalytic activity">
    <reaction evidence="1">
        <text>ATP + protein L-histidine = ADP + protein N-phospho-L-histidine.</text>
        <dbReference type="EC" id="2.7.13.3"/>
    </reaction>
</comment>
<evidence type="ECO:0000259" key="9">
    <source>
        <dbReference type="PROSITE" id="PS50112"/>
    </source>
</evidence>
<reference evidence="11 12" key="1">
    <citation type="submission" date="2023-02" db="EMBL/GenBank/DDBJ databases">
        <title>Dictyobacter halimunensis sp. nov., a new member of the class Ktedonobacteria from forest soil in a geothermal area.</title>
        <authorList>
            <person name="Rachmania M.K."/>
            <person name="Ningsih F."/>
            <person name="Sakai Y."/>
            <person name="Yabe S."/>
            <person name="Yokota A."/>
            <person name="Sjamsuridzal W."/>
        </authorList>
    </citation>
    <scope>NUCLEOTIDE SEQUENCE [LARGE SCALE GENOMIC DNA]</scope>
    <source>
        <strain evidence="11 12">S3.2.2.5</strain>
    </source>
</reference>
<dbReference type="SUPFAM" id="SSF55785">
    <property type="entry name" value="PYP-like sensor domain (PAS domain)"/>
    <property type="match status" value="1"/>
</dbReference>
<dbReference type="RefSeq" id="WP_338249658.1">
    <property type="nucleotide sequence ID" value="NZ_BSRI01000001.1"/>
</dbReference>
<dbReference type="InterPro" id="IPR013656">
    <property type="entry name" value="PAS_4"/>
</dbReference>
<dbReference type="Gene3D" id="3.40.50.2300">
    <property type="match status" value="1"/>
</dbReference>
<dbReference type="EMBL" id="BSRI01000001">
    <property type="protein sequence ID" value="GLV55372.1"/>
    <property type="molecule type" value="Genomic_DNA"/>
</dbReference>
<evidence type="ECO:0000256" key="3">
    <source>
        <dbReference type="ARBA" id="ARBA00022553"/>
    </source>
</evidence>
<dbReference type="PROSITE" id="PS50113">
    <property type="entry name" value="PAC"/>
    <property type="match status" value="1"/>
</dbReference>
<evidence type="ECO:0000313" key="11">
    <source>
        <dbReference type="EMBL" id="GLV55372.1"/>
    </source>
</evidence>
<dbReference type="CDD" id="cd00156">
    <property type="entry name" value="REC"/>
    <property type="match status" value="1"/>
</dbReference>
<dbReference type="Pfam" id="PF02518">
    <property type="entry name" value="HATPase_c"/>
    <property type="match status" value="1"/>
</dbReference>
<dbReference type="Gene3D" id="3.30.450.20">
    <property type="entry name" value="PAS domain"/>
    <property type="match status" value="1"/>
</dbReference>
<proteinExistence type="predicted"/>
<dbReference type="InterPro" id="IPR036890">
    <property type="entry name" value="HATPase_C_sf"/>
</dbReference>
<feature type="domain" description="Histidine kinase" evidence="7">
    <location>
        <begin position="268"/>
        <end position="495"/>
    </location>
</feature>
<evidence type="ECO:0000256" key="5">
    <source>
        <dbReference type="ARBA" id="ARBA00023012"/>
    </source>
</evidence>
<dbReference type="SMART" id="SM00388">
    <property type="entry name" value="HisKA"/>
    <property type="match status" value="1"/>
</dbReference>
<sequence>MLDRQIKILIIDDSPEDRMIFRRYLQRNSSNSYQFYEAKTGEEALTRYEETRPDCILLDYGLPDMTGIMFLQHLQQLPHPPMTAVIILTGSGDEEIAVNAMKQGVQDYLIKDNITPQILQHACLNAIGKMELLQQLHQQNESFRILAENSPDIITRIDQNLRYMYANPAIALLTGLAPERFPGKTNQELGLSPDNSQVWEQTLAEVITSKQAQTIEYPVQAQGSTHYCQTRFVPEFDTQQNVVSILGFTRDITQYREQIQSKDDFISLVSHELRTPLTVTKANIQLAMRLLKKMPGKAQPGELQPALDQIITLLQRAVHRLGLQNRLINDLLDVARLQRSKIEIQATPHNLLDVVQEVVEDQRANAVNRTIELDLSTVSSPPLVNIDQNRIGQVIDNYITNALKYSDKTEPVMVGVNEEPEQVKVWVKDRGRGLSEQDQERIWNRFYQVQTSSSSGLGLGLYICQALIALHGGTVGIESALGEGSTFWFRLPLIEAA</sequence>
<dbReference type="EC" id="2.7.13.3" evidence="2"/>
<feature type="domain" description="PAC" evidence="10">
    <location>
        <begin position="208"/>
        <end position="264"/>
    </location>
</feature>
<dbReference type="SMART" id="SM00387">
    <property type="entry name" value="HATPase_c"/>
    <property type="match status" value="1"/>
</dbReference>
<dbReference type="CDD" id="cd00082">
    <property type="entry name" value="HisKA"/>
    <property type="match status" value="1"/>
</dbReference>
<evidence type="ECO:0000259" key="8">
    <source>
        <dbReference type="PROSITE" id="PS50110"/>
    </source>
</evidence>
<dbReference type="CDD" id="cd00075">
    <property type="entry name" value="HATPase"/>
    <property type="match status" value="1"/>
</dbReference>
<feature type="domain" description="PAS" evidence="9">
    <location>
        <begin position="139"/>
        <end position="210"/>
    </location>
</feature>
<keyword evidence="5" id="KW-0902">Two-component regulatory system</keyword>
<organism evidence="11 12">
    <name type="scientific">Dictyobacter halimunensis</name>
    <dbReference type="NCBI Taxonomy" id="3026934"/>
    <lineage>
        <taxon>Bacteria</taxon>
        <taxon>Bacillati</taxon>
        <taxon>Chloroflexota</taxon>
        <taxon>Ktedonobacteria</taxon>
        <taxon>Ktedonobacterales</taxon>
        <taxon>Dictyobacteraceae</taxon>
        <taxon>Dictyobacter</taxon>
    </lineage>
</organism>
<dbReference type="SMART" id="SM00091">
    <property type="entry name" value="PAS"/>
    <property type="match status" value="1"/>
</dbReference>
<dbReference type="InterPro" id="IPR035965">
    <property type="entry name" value="PAS-like_dom_sf"/>
</dbReference>
<dbReference type="InterPro" id="IPR003661">
    <property type="entry name" value="HisK_dim/P_dom"/>
</dbReference>
<name>A0ABQ6FPZ9_9CHLR</name>
<dbReference type="PANTHER" id="PTHR43547:SF2">
    <property type="entry name" value="HYBRID SIGNAL TRANSDUCTION HISTIDINE KINASE C"/>
    <property type="match status" value="1"/>
</dbReference>
<feature type="domain" description="Response regulatory" evidence="8">
    <location>
        <begin position="7"/>
        <end position="126"/>
    </location>
</feature>
<evidence type="ECO:0000256" key="6">
    <source>
        <dbReference type="PROSITE-ProRule" id="PRU00169"/>
    </source>
</evidence>
<dbReference type="NCBIfam" id="TIGR00229">
    <property type="entry name" value="sensory_box"/>
    <property type="match status" value="1"/>
</dbReference>
<keyword evidence="3 6" id="KW-0597">Phosphoprotein</keyword>
<evidence type="ECO:0000256" key="1">
    <source>
        <dbReference type="ARBA" id="ARBA00000085"/>
    </source>
</evidence>
<dbReference type="SUPFAM" id="SSF55874">
    <property type="entry name" value="ATPase domain of HSP90 chaperone/DNA topoisomerase II/histidine kinase"/>
    <property type="match status" value="1"/>
</dbReference>
<feature type="modified residue" description="4-aspartylphosphate" evidence="6">
    <location>
        <position position="59"/>
    </location>
</feature>
<dbReference type="InterPro" id="IPR036097">
    <property type="entry name" value="HisK_dim/P_sf"/>
</dbReference>
<dbReference type="Pfam" id="PF08448">
    <property type="entry name" value="PAS_4"/>
    <property type="match status" value="1"/>
</dbReference>
<dbReference type="SUPFAM" id="SSF52172">
    <property type="entry name" value="CheY-like"/>
    <property type="match status" value="1"/>
</dbReference>
<keyword evidence="4" id="KW-0418">Kinase</keyword>
<dbReference type="PROSITE" id="PS50109">
    <property type="entry name" value="HIS_KIN"/>
    <property type="match status" value="1"/>
</dbReference>
<dbReference type="SUPFAM" id="SSF47384">
    <property type="entry name" value="Homodimeric domain of signal transducing histidine kinase"/>
    <property type="match status" value="1"/>
</dbReference>
<dbReference type="Pfam" id="PF00512">
    <property type="entry name" value="HisKA"/>
    <property type="match status" value="1"/>
</dbReference>
<dbReference type="PROSITE" id="PS50110">
    <property type="entry name" value="RESPONSE_REGULATORY"/>
    <property type="match status" value="1"/>
</dbReference>
<dbReference type="InterPro" id="IPR000700">
    <property type="entry name" value="PAS-assoc_C"/>
</dbReference>
<evidence type="ECO:0000256" key="4">
    <source>
        <dbReference type="ARBA" id="ARBA00022777"/>
    </source>
</evidence>
<evidence type="ECO:0000313" key="12">
    <source>
        <dbReference type="Proteomes" id="UP001344906"/>
    </source>
</evidence>
<dbReference type="InterPro" id="IPR000014">
    <property type="entry name" value="PAS"/>
</dbReference>
<dbReference type="CDD" id="cd00130">
    <property type="entry name" value="PAS"/>
    <property type="match status" value="1"/>
</dbReference>
<keyword evidence="4" id="KW-0808">Transferase</keyword>
<dbReference type="InterPro" id="IPR001789">
    <property type="entry name" value="Sig_transdc_resp-reg_receiver"/>
</dbReference>
<dbReference type="PROSITE" id="PS50112">
    <property type="entry name" value="PAS"/>
    <property type="match status" value="1"/>
</dbReference>
<dbReference type="InterPro" id="IPR011006">
    <property type="entry name" value="CheY-like_superfamily"/>
</dbReference>
<dbReference type="Proteomes" id="UP001344906">
    <property type="component" value="Unassembled WGS sequence"/>
</dbReference>
<dbReference type="InterPro" id="IPR005467">
    <property type="entry name" value="His_kinase_dom"/>
</dbReference>
<keyword evidence="12" id="KW-1185">Reference proteome</keyword>
<dbReference type="InterPro" id="IPR003594">
    <property type="entry name" value="HATPase_dom"/>
</dbReference>
<evidence type="ECO:0000259" key="10">
    <source>
        <dbReference type="PROSITE" id="PS50113"/>
    </source>
</evidence>
<dbReference type="SMART" id="SM00448">
    <property type="entry name" value="REC"/>
    <property type="match status" value="1"/>
</dbReference>
<evidence type="ECO:0000259" key="7">
    <source>
        <dbReference type="PROSITE" id="PS50109"/>
    </source>
</evidence>
<gene>
    <name evidence="11" type="ORF">KDH_22190</name>
</gene>
<dbReference type="Gene3D" id="3.30.565.10">
    <property type="entry name" value="Histidine kinase-like ATPase, C-terminal domain"/>
    <property type="match status" value="1"/>
</dbReference>
<accession>A0ABQ6FPZ9</accession>
<protein>
    <recommendedName>
        <fullName evidence="2">histidine kinase</fullName>
        <ecNumber evidence="2">2.7.13.3</ecNumber>
    </recommendedName>
</protein>
<evidence type="ECO:0000256" key="2">
    <source>
        <dbReference type="ARBA" id="ARBA00012438"/>
    </source>
</evidence>
<comment type="caution">
    <text evidence="11">The sequence shown here is derived from an EMBL/GenBank/DDBJ whole genome shotgun (WGS) entry which is preliminary data.</text>
</comment>
<dbReference type="PANTHER" id="PTHR43547">
    <property type="entry name" value="TWO-COMPONENT HISTIDINE KINASE"/>
    <property type="match status" value="1"/>
</dbReference>
<dbReference type="Pfam" id="PF00072">
    <property type="entry name" value="Response_reg"/>
    <property type="match status" value="1"/>
</dbReference>